<dbReference type="Gene3D" id="2.40.170.20">
    <property type="entry name" value="TonB-dependent receptor, beta-barrel domain"/>
    <property type="match status" value="1"/>
</dbReference>
<dbReference type="InterPro" id="IPR057601">
    <property type="entry name" value="Oar-like_b-barrel"/>
</dbReference>
<dbReference type="GO" id="GO:0009279">
    <property type="term" value="C:cell outer membrane"/>
    <property type="evidence" value="ECO:0007669"/>
    <property type="project" value="UniProtKB-SubCell"/>
</dbReference>
<keyword evidence="9" id="KW-1185">Reference proteome</keyword>
<dbReference type="PANTHER" id="PTHR30069:SF46">
    <property type="entry name" value="OAR PROTEIN"/>
    <property type="match status" value="1"/>
</dbReference>
<keyword evidence="6" id="KW-0998">Cell outer membrane</keyword>
<evidence type="ECO:0000256" key="6">
    <source>
        <dbReference type="ARBA" id="ARBA00023237"/>
    </source>
</evidence>
<proteinExistence type="predicted"/>
<dbReference type="PANTHER" id="PTHR30069">
    <property type="entry name" value="TONB-DEPENDENT OUTER MEMBRANE RECEPTOR"/>
    <property type="match status" value="1"/>
</dbReference>
<dbReference type="eggNOG" id="COG3188">
    <property type="taxonomic scope" value="Bacteria"/>
</dbReference>
<dbReference type="GO" id="GO:0044718">
    <property type="term" value="P:siderophore transmembrane transport"/>
    <property type="evidence" value="ECO:0007669"/>
    <property type="project" value="TreeGrafter"/>
</dbReference>
<dbReference type="OrthoDB" id="97893at2"/>
<dbReference type="InterPro" id="IPR013784">
    <property type="entry name" value="Carb-bd-like_fold"/>
</dbReference>
<dbReference type="SUPFAM" id="SSF56935">
    <property type="entry name" value="Porins"/>
    <property type="match status" value="1"/>
</dbReference>
<evidence type="ECO:0000313" key="8">
    <source>
        <dbReference type="EMBL" id="ACO33336.1"/>
    </source>
</evidence>
<sequence length="1237" mass="133119">MMNCFQRRKRLGPWTLCLLIAFSFTLLYPNALVAQLGGEGAIQGRVVDQTGAVVPLATVTAIDEATGVQQTRQATRTGDYAISPLPPGEYTVKVVAKGFAILLQEHVTVDATRATGLDLHLKVGTQAQQITVSAAPPALDTTDGTLGETMENKQYASLPLSMNGQQRDPTAFVYLMPGVQGGGRSGTFNGEGSNNGYLDEMYVDGIPLTTISQQGDNRTVSLAVSVDAVNQFQVITSSSPVEFQGLGVQNYVIKSGTNKFHGSVVDYIRNTAFDSWNFFAKGATETTPTGAKVLAPKPAEHQNEFDVSLGGPIRHNKMFFFVSYDKFHFSKFENPGLLTVPTLAERQGDFSDYPQPIYDPTTRAACTAANGGVPCAYQFQGMKNGVMTPNVIPANEISNISKYMEQFLPDPSNSNLSSNYFAHVPTGDNNWEFTGRLDYQVSPRQKISIISNAGVRDFIGLDLGADAVLPLPYSNGIYVKEITATGILEDSYVITPHMVNQLKYGYVRQWGPASNPTLGISKYEAASGVGIGNLPAGQASDTFPNVSFGGGVDAPSEWYSHAGYTQHVNTYTLMDNLQWQRGKNNFTFGADFQWLNENESNFDTQSQPLNLSESNVSTSGYYASGSKAGQIDNADSGSPFASFLIGAVNATGITVQPFSTLGARYKSFSPYAEDDIRLTPKLTVNLGLRWDFYPPYHEVQNRWSFMNPNLINPATDSPGIIEFAGNGPDSCNCKTPVHYYYGNAAPRLGFAYAVNNKTVVRGGFGINYSHGGGVGGRLGANNGTGQVGYVASTTFASTGQGGIPAFYLNSNLGNTAIPAYTLSQDFSPTVQSGNYLDANGNSPTPGGVSYADPIVGGRAPYSENWNIGVQRAITNSLTLSINYSASQSHFLTSSLKGRGYYTNQLDPKYLVLGGLLNEVALANDPKTGKTYLQEAQAILPGIHLPYANFGGPHATIESMLQPFPQYGGITDTWGNISNANYNSLQLTLSQRAWHGLTYTLNYTWSKEIDNAGNFRSGYAIPASAIATGVAWKQDRIDRSLGAGEQPQIFHFFGTYNLPFGQGKIGNSSRAVRWLAGNWALSWIASYGSGTPLEITSSNCTAVGQATCYPDYNPAFSGSARINGGWGHGITHSNAGSISFINAAAFNKAPGINHIGDVSRTAPYNLFGPGGYDIDAGVRRTFPITNHVNFVFDAEAFNVTNTVTFGGINTNVSSSNFGTVSRQTNTSRDWQFSGRLNF</sequence>
<evidence type="ECO:0000259" key="7">
    <source>
        <dbReference type="Pfam" id="PF25183"/>
    </source>
</evidence>
<evidence type="ECO:0000256" key="1">
    <source>
        <dbReference type="ARBA" id="ARBA00004571"/>
    </source>
</evidence>
<accession>C1F157</accession>
<reference evidence="8 9" key="1">
    <citation type="journal article" date="2009" name="Appl. Environ. Microbiol.">
        <title>Three genomes from the phylum Acidobacteria provide insight into the lifestyles of these microorganisms in soils.</title>
        <authorList>
            <person name="Ward N.L."/>
            <person name="Challacombe J.F."/>
            <person name="Janssen P.H."/>
            <person name="Henrissat B."/>
            <person name="Coutinho P.M."/>
            <person name="Wu M."/>
            <person name="Xie G."/>
            <person name="Haft D.H."/>
            <person name="Sait M."/>
            <person name="Badger J."/>
            <person name="Barabote R.D."/>
            <person name="Bradley B."/>
            <person name="Brettin T.S."/>
            <person name="Brinkac L.M."/>
            <person name="Bruce D."/>
            <person name="Creasy T."/>
            <person name="Daugherty S.C."/>
            <person name="Davidsen T.M."/>
            <person name="DeBoy R.T."/>
            <person name="Detter J.C."/>
            <person name="Dodson R.J."/>
            <person name="Durkin A.S."/>
            <person name="Ganapathy A."/>
            <person name="Gwinn-Giglio M."/>
            <person name="Han C.S."/>
            <person name="Khouri H."/>
            <person name="Kiss H."/>
            <person name="Kothari S.P."/>
            <person name="Madupu R."/>
            <person name="Nelson K.E."/>
            <person name="Nelson W.C."/>
            <person name="Paulsen I."/>
            <person name="Penn K."/>
            <person name="Ren Q."/>
            <person name="Rosovitz M.J."/>
            <person name="Selengut J.D."/>
            <person name="Shrivastava S."/>
            <person name="Sullivan S.A."/>
            <person name="Tapia R."/>
            <person name="Thompson L.S."/>
            <person name="Watkins K.L."/>
            <person name="Yang Q."/>
            <person name="Yu C."/>
            <person name="Zafar N."/>
            <person name="Zhou L."/>
            <person name="Kuske C.R."/>
        </authorList>
    </citation>
    <scope>NUCLEOTIDE SEQUENCE [LARGE SCALE GENOMIC DNA]</scope>
    <source>
        <strain evidence="9">ATCC 51196 / DSM 11244 / BCRC 80197 / JCM 7670 / NBRC 15755 / NCIMB 13165 / 161</strain>
    </source>
</reference>
<dbReference type="Proteomes" id="UP000002207">
    <property type="component" value="Chromosome"/>
</dbReference>
<dbReference type="InParanoid" id="C1F157"/>
<dbReference type="SUPFAM" id="SSF49452">
    <property type="entry name" value="Starch-binding domain-like"/>
    <property type="match status" value="1"/>
</dbReference>
<dbReference type="Gene3D" id="2.60.40.1120">
    <property type="entry name" value="Carboxypeptidase-like, regulatory domain"/>
    <property type="match status" value="1"/>
</dbReference>
<dbReference type="EMBL" id="CP001472">
    <property type="protein sequence ID" value="ACO33336.1"/>
    <property type="molecule type" value="Genomic_DNA"/>
</dbReference>
<organism evidence="8 9">
    <name type="scientific">Acidobacterium capsulatum (strain ATCC 51196 / DSM 11244 / BCRC 80197 / JCM 7670 / NBRC 15755 / NCIMB 13165 / 161)</name>
    <dbReference type="NCBI Taxonomy" id="240015"/>
    <lineage>
        <taxon>Bacteria</taxon>
        <taxon>Pseudomonadati</taxon>
        <taxon>Acidobacteriota</taxon>
        <taxon>Terriglobia</taxon>
        <taxon>Terriglobales</taxon>
        <taxon>Acidobacteriaceae</taxon>
        <taxon>Acidobacterium</taxon>
    </lineage>
</organism>
<dbReference type="InterPro" id="IPR036942">
    <property type="entry name" value="Beta-barrel_TonB_sf"/>
</dbReference>
<evidence type="ECO:0000256" key="3">
    <source>
        <dbReference type="ARBA" id="ARBA00022452"/>
    </source>
</evidence>
<keyword evidence="2" id="KW-0813">Transport</keyword>
<dbReference type="STRING" id="240015.ACP_0561"/>
<evidence type="ECO:0000313" key="9">
    <source>
        <dbReference type="Proteomes" id="UP000002207"/>
    </source>
</evidence>
<dbReference type="GO" id="GO:0015344">
    <property type="term" value="F:siderophore uptake transmembrane transporter activity"/>
    <property type="evidence" value="ECO:0007669"/>
    <property type="project" value="TreeGrafter"/>
</dbReference>
<feature type="domain" description="TonB-dependent transporter Oar-like beta-barrel" evidence="7">
    <location>
        <begin position="252"/>
        <end position="1230"/>
    </location>
</feature>
<protein>
    <recommendedName>
        <fullName evidence="7">TonB-dependent transporter Oar-like beta-barrel domain-containing protein</fullName>
    </recommendedName>
</protein>
<evidence type="ECO:0000256" key="5">
    <source>
        <dbReference type="ARBA" id="ARBA00023136"/>
    </source>
</evidence>
<evidence type="ECO:0000256" key="2">
    <source>
        <dbReference type="ARBA" id="ARBA00022448"/>
    </source>
</evidence>
<dbReference type="HOGENOM" id="CLU_006298_0_0_0"/>
<evidence type="ECO:0000256" key="4">
    <source>
        <dbReference type="ARBA" id="ARBA00022692"/>
    </source>
</evidence>
<dbReference type="RefSeq" id="WP_015895748.1">
    <property type="nucleotide sequence ID" value="NC_012483.1"/>
</dbReference>
<dbReference type="InterPro" id="IPR039426">
    <property type="entry name" value="TonB-dep_rcpt-like"/>
</dbReference>
<keyword evidence="4" id="KW-0812">Transmembrane</keyword>
<keyword evidence="5" id="KW-0472">Membrane</keyword>
<name>C1F157_ACIC5</name>
<comment type="subcellular location">
    <subcellularLocation>
        <location evidence="1">Cell outer membrane</location>
        <topology evidence="1">Multi-pass membrane protein</topology>
    </subcellularLocation>
</comment>
<dbReference type="Pfam" id="PF25183">
    <property type="entry name" value="OMP_b-brl_4"/>
    <property type="match status" value="1"/>
</dbReference>
<dbReference type="KEGG" id="aca:ACP_0561"/>
<dbReference type="Pfam" id="PF13620">
    <property type="entry name" value="CarboxypepD_reg"/>
    <property type="match status" value="1"/>
</dbReference>
<dbReference type="AlphaFoldDB" id="C1F157"/>
<dbReference type="GO" id="GO:0030246">
    <property type="term" value="F:carbohydrate binding"/>
    <property type="evidence" value="ECO:0007669"/>
    <property type="project" value="InterPro"/>
</dbReference>
<gene>
    <name evidence="8" type="ordered locus">ACP_0561</name>
</gene>
<keyword evidence="3" id="KW-1134">Transmembrane beta strand</keyword>